<sequence>MAMTDPTVRRATVDDIPAMARIVTDWEKATGWMQSPYTHEEITGFIRDAFDAREIWVAGAPVEAYLSYDPETGRIGGIYCARPGKGLGKALMDTVKKGRTSIWLHTHVPNEAAQRFYKREGFVEVSRHDGDLHDKIREIRMEWSA</sequence>
<dbReference type="GO" id="GO:0005840">
    <property type="term" value="C:ribosome"/>
    <property type="evidence" value="ECO:0007669"/>
    <property type="project" value="UniProtKB-KW"/>
</dbReference>
<gene>
    <name evidence="2" type="ORF">CLV88_104183</name>
</gene>
<dbReference type="AlphaFoldDB" id="A0A2P8FEG9"/>
<dbReference type="PROSITE" id="PS51186">
    <property type="entry name" value="GNAT"/>
    <property type="match status" value="1"/>
</dbReference>
<evidence type="ECO:0000313" key="2">
    <source>
        <dbReference type="EMBL" id="PSL20122.1"/>
    </source>
</evidence>
<keyword evidence="2" id="KW-0689">Ribosomal protein</keyword>
<dbReference type="InterPro" id="IPR000182">
    <property type="entry name" value="GNAT_dom"/>
</dbReference>
<dbReference type="SUPFAM" id="SSF55729">
    <property type="entry name" value="Acyl-CoA N-acyltransferases (Nat)"/>
    <property type="match status" value="1"/>
</dbReference>
<organism evidence="2 3">
    <name type="scientific">Shimia abyssi</name>
    <dbReference type="NCBI Taxonomy" id="1662395"/>
    <lineage>
        <taxon>Bacteria</taxon>
        <taxon>Pseudomonadati</taxon>
        <taxon>Pseudomonadota</taxon>
        <taxon>Alphaproteobacteria</taxon>
        <taxon>Rhodobacterales</taxon>
        <taxon>Roseobacteraceae</taxon>
    </lineage>
</organism>
<name>A0A2P8FEG9_9RHOB</name>
<keyword evidence="2" id="KW-0687">Ribonucleoprotein</keyword>
<accession>A0A2P8FEG9</accession>
<dbReference type="Proteomes" id="UP000240418">
    <property type="component" value="Unassembled WGS sequence"/>
</dbReference>
<dbReference type="Pfam" id="PF00583">
    <property type="entry name" value="Acetyltransf_1"/>
    <property type="match status" value="1"/>
</dbReference>
<evidence type="ECO:0000259" key="1">
    <source>
        <dbReference type="PROSITE" id="PS51186"/>
    </source>
</evidence>
<proteinExistence type="predicted"/>
<dbReference type="EMBL" id="PYGJ01000004">
    <property type="protein sequence ID" value="PSL20122.1"/>
    <property type="molecule type" value="Genomic_DNA"/>
</dbReference>
<evidence type="ECO:0000313" key="3">
    <source>
        <dbReference type="Proteomes" id="UP000240418"/>
    </source>
</evidence>
<dbReference type="InterPro" id="IPR016181">
    <property type="entry name" value="Acyl_CoA_acyltransferase"/>
</dbReference>
<reference evidence="2 3" key="1">
    <citation type="submission" date="2018-03" db="EMBL/GenBank/DDBJ databases">
        <title>Genomic Encyclopedia of Archaeal and Bacterial Type Strains, Phase II (KMG-II): from individual species to whole genera.</title>
        <authorList>
            <person name="Goeker M."/>
        </authorList>
    </citation>
    <scope>NUCLEOTIDE SEQUENCE [LARGE SCALE GENOMIC DNA]</scope>
    <source>
        <strain evidence="2 3">DSM 100673</strain>
    </source>
</reference>
<comment type="caution">
    <text evidence="2">The sequence shown here is derived from an EMBL/GenBank/DDBJ whole genome shotgun (WGS) entry which is preliminary data.</text>
</comment>
<feature type="domain" description="N-acetyltransferase" evidence="1">
    <location>
        <begin position="6"/>
        <end position="145"/>
    </location>
</feature>
<keyword evidence="3" id="KW-1185">Reference proteome</keyword>
<dbReference type="GO" id="GO:0016747">
    <property type="term" value="F:acyltransferase activity, transferring groups other than amino-acyl groups"/>
    <property type="evidence" value="ECO:0007669"/>
    <property type="project" value="InterPro"/>
</dbReference>
<dbReference type="Gene3D" id="3.40.630.30">
    <property type="match status" value="1"/>
</dbReference>
<protein>
    <submittedName>
        <fullName evidence="2">Ribosomal protein S18 acetylase RimI-like enzyme</fullName>
    </submittedName>
</protein>